<evidence type="ECO:0000313" key="2">
    <source>
        <dbReference type="Proteomes" id="UP001252243"/>
    </source>
</evidence>
<dbReference type="RefSeq" id="WP_310055781.1">
    <property type="nucleotide sequence ID" value="NZ_JAVDVQ010000006.1"/>
</dbReference>
<protein>
    <submittedName>
        <fullName evidence="1">Uncharacterized protein</fullName>
    </submittedName>
</protein>
<evidence type="ECO:0000313" key="1">
    <source>
        <dbReference type="EMBL" id="MDR7082487.1"/>
    </source>
</evidence>
<name>A0ABU1UBE5_9MICC</name>
<accession>A0ABU1UBE5</accession>
<gene>
    <name evidence="1" type="ORF">J2X01_001776</name>
</gene>
<keyword evidence="2" id="KW-1185">Reference proteome</keyword>
<dbReference type="Proteomes" id="UP001252243">
    <property type="component" value="Unassembled WGS sequence"/>
</dbReference>
<dbReference type="Pfam" id="PF19730">
    <property type="entry name" value="DUF6221"/>
    <property type="match status" value="1"/>
</dbReference>
<organism evidence="1 2">
    <name type="scientific">Arthrobacter ginsengisoli</name>
    <dbReference type="NCBI Taxonomy" id="1356565"/>
    <lineage>
        <taxon>Bacteria</taxon>
        <taxon>Bacillati</taxon>
        <taxon>Actinomycetota</taxon>
        <taxon>Actinomycetes</taxon>
        <taxon>Micrococcales</taxon>
        <taxon>Micrococcaceae</taxon>
        <taxon>Arthrobacter</taxon>
    </lineage>
</organism>
<dbReference type="EMBL" id="JAVDVQ010000006">
    <property type="protein sequence ID" value="MDR7082487.1"/>
    <property type="molecule type" value="Genomic_DNA"/>
</dbReference>
<dbReference type="InterPro" id="IPR046193">
    <property type="entry name" value="DUF6221"/>
</dbReference>
<comment type="caution">
    <text evidence="1">The sequence shown here is derived from an EMBL/GenBank/DDBJ whole genome shotgun (WGS) entry which is preliminary data.</text>
</comment>
<reference evidence="1 2" key="1">
    <citation type="submission" date="2023-07" db="EMBL/GenBank/DDBJ databases">
        <title>Sorghum-associated microbial communities from plants grown in Nebraska, USA.</title>
        <authorList>
            <person name="Schachtman D."/>
        </authorList>
    </citation>
    <scope>NUCLEOTIDE SEQUENCE [LARGE SCALE GENOMIC DNA]</scope>
    <source>
        <strain evidence="1 2">BE167</strain>
    </source>
</reference>
<sequence>MDIVEFLSERISEDEAVARTLLGDRTVSKAASWYEQRLLLECEAKRRLIRIVESARQAALAALVSDPGQDAGWIPQSLEWMERSLMALALPYYDHPDFEQEWFRV</sequence>
<proteinExistence type="predicted"/>